<proteinExistence type="predicted"/>
<keyword evidence="4" id="KW-1185">Reference proteome</keyword>
<dbReference type="RefSeq" id="WP_228399532.1">
    <property type="nucleotide sequence ID" value="NZ_JADRCP010000022.1"/>
</dbReference>
<gene>
    <name evidence="2" type="ORF">I2492_19595</name>
    <name evidence="1" type="ORF">I2493_19555</name>
</gene>
<evidence type="ECO:0000313" key="1">
    <source>
        <dbReference type="EMBL" id="MBK5075194.1"/>
    </source>
</evidence>
<evidence type="ECO:0000313" key="2">
    <source>
        <dbReference type="EMBL" id="MBK5178512.1"/>
    </source>
</evidence>
<evidence type="ECO:0000313" key="4">
    <source>
        <dbReference type="Proteomes" id="UP001296969"/>
    </source>
</evidence>
<protein>
    <submittedName>
        <fullName evidence="2">Uncharacterized protein</fullName>
    </submittedName>
</protein>
<dbReference type="Proteomes" id="UP001296969">
    <property type="component" value="Unassembled WGS sequence"/>
</dbReference>
<accession>A0A9D7AMF8</accession>
<comment type="caution">
    <text evidence="2">The sequence shown here is derived from an EMBL/GenBank/DDBJ whole genome shotgun (WGS) entry which is preliminary data.</text>
</comment>
<dbReference type="AlphaFoldDB" id="A0A9D7AMF8"/>
<dbReference type="EMBL" id="JADRCQ010000021">
    <property type="protein sequence ID" value="MBK5075194.1"/>
    <property type="molecule type" value="Genomic_DNA"/>
</dbReference>
<evidence type="ECO:0000313" key="3">
    <source>
        <dbReference type="Proteomes" id="UP000807542"/>
    </source>
</evidence>
<dbReference type="EMBL" id="JADRCP010000022">
    <property type="protein sequence ID" value="MBK5178512.1"/>
    <property type="molecule type" value="Genomic_DNA"/>
</dbReference>
<sequence>MKTMIVKSNFSSDSAIPCIINFSIPDAVIQVAAIFTKQEIEEREVKVKFAANSKSTNFSYDLNRMKSRIESDDIPIPQGLNTAEALDKWLMGLNLE</sequence>
<dbReference type="Proteomes" id="UP000807542">
    <property type="component" value="Unassembled WGS sequence"/>
</dbReference>
<organism evidence="2 3">
    <name type="scientific">Limnobaculum xujianqingii</name>
    <dbReference type="NCBI Taxonomy" id="2738837"/>
    <lineage>
        <taxon>Bacteria</taxon>
        <taxon>Pseudomonadati</taxon>
        <taxon>Pseudomonadota</taxon>
        <taxon>Gammaproteobacteria</taxon>
        <taxon>Enterobacterales</taxon>
        <taxon>Budviciaceae</taxon>
        <taxon>Limnobaculum</taxon>
    </lineage>
</organism>
<name>A0A9D7AMF8_9GAMM</name>
<reference evidence="2 4" key="1">
    <citation type="submission" date="2020-11" db="EMBL/GenBank/DDBJ databases">
        <title>Insectihabitans protaetiae gen. nov. sp. nov. and Insectihabitans allomyrinae sp. nov., isolated from larvae of Protaetia brevitarsis seulensis and Allomyrina dichotoma, respectively.</title>
        <authorList>
            <person name="Lee S.D."/>
            <person name="Byeon Y.-S."/>
            <person name="Kim S.-M."/>
            <person name="Yang H.L."/>
            <person name="Kim I.S."/>
        </authorList>
    </citation>
    <scope>NUCLEOTIDE SEQUENCE</scope>
    <source>
        <strain evidence="2">CWB-B4</strain>
        <strain evidence="1 4">CWB-B43</strain>
    </source>
</reference>